<sequence length="127" mass="14498">MLNKNQKIQFNQMIERSMEQAAKNLPGTKGVVSVRLSQDEIDVIDQMVFLELAKNRSDATAMLIREGIRTHQTLFHELQEYTAELEQVKAKMQRRIQESGLVAQLKQADERGEIPIGGDGNEPEYNK</sequence>
<proteinExistence type="predicted"/>
<keyword evidence="1" id="KW-0175">Coiled coil</keyword>
<dbReference type="STRING" id="582692.SAMN05720606_106104"/>
<dbReference type="AlphaFoldDB" id="A0A1G5GY18"/>
<gene>
    <name evidence="3" type="ORF">SAMN05720606_106104</name>
</gene>
<organism evidence="3 4">
    <name type="scientific">Paenibacillus polysaccharolyticus</name>
    <dbReference type="NCBI Taxonomy" id="582692"/>
    <lineage>
        <taxon>Bacteria</taxon>
        <taxon>Bacillati</taxon>
        <taxon>Bacillota</taxon>
        <taxon>Bacilli</taxon>
        <taxon>Bacillales</taxon>
        <taxon>Paenibacillaceae</taxon>
        <taxon>Paenibacillus</taxon>
    </lineage>
</organism>
<evidence type="ECO:0000256" key="2">
    <source>
        <dbReference type="SAM" id="MobiDB-lite"/>
    </source>
</evidence>
<reference evidence="4" key="1">
    <citation type="submission" date="2016-10" db="EMBL/GenBank/DDBJ databases">
        <authorList>
            <person name="Varghese N."/>
            <person name="Submissions S."/>
        </authorList>
    </citation>
    <scope>NUCLEOTIDE SEQUENCE [LARGE SCALE GENOMIC DNA]</scope>
    <source>
        <strain evidence="4">BL9</strain>
    </source>
</reference>
<evidence type="ECO:0000313" key="3">
    <source>
        <dbReference type="EMBL" id="SCY56426.1"/>
    </source>
</evidence>
<feature type="region of interest" description="Disordered" evidence="2">
    <location>
        <begin position="102"/>
        <end position="127"/>
    </location>
</feature>
<dbReference type="RefSeq" id="WP_090918679.1">
    <property type="nucleotide sequence ID" value="NZ_FMVM01000006.1"/>
</dbReference>
<feature type="coiled-coil region" evidence="1">
    <location>
        <begin position="71"/>
        <end position="98"/>
    </location>
</feature>
<dbReference type="Proteomes" id="UP000198538">
    <property type="component" value="Unassembled WGS sequence"/>
</dbReference>
<keyword evidence="4" id="KW-1185">Reference proteome</keyword>
<accession>A0A1G5GY18</accession>
<protein>
    <submittedName>
        <fullName evidence="3">Uncharacterized protein</fullName>
    </submittedName>
</protein>
<name>A0A1G5GY18_9BACL</name>
<dbReference type="EMBL" id="FMVM01000006">
    <property type="protein sequence ID" value="SCY56426.1"/>
    <property type="molecule type" value="Genomic_DNA"/>
</dbReference>
<evidence type="ECO:0000313" key="4">
    <source>
        <dbReference type="Proteomes" id="UP000198538"/>
    </source>
</evidence>
<evidence type="ECO:0000256" key="1">
    <source>
        <dbReference type="SAM" id="Coils"/>
    </source>
</evidence>